<dbReference type="SUPFAM" id="SSF55447">
    <property type="entry name" value="CO dehydrogenase flavoprotein C-terminal domain-like"/>
    <property type="match status" value="1"/>
</dbReference>
<evidence type="ECO:0000259" key="4">
    <source>
        <dbReference type="PROSITE" id="PS51387"/>
    </source>
</evidence>
<dbReference type="Pfam" id="PF00941">
    <property type="entry name" value="FAD_binding_5"/>
    <property type="match status" value="1"/>
</dbReference>
<reference evidence="5 6" key="1">
    <citation type="submission" date="2020-02" db="EMBL/GenBank/DDBJ databases">
        <authorList>
            <person name="Li X.-J."/>
            <person name="Feng X.-M."/>
        </authorList>
    </citation>
    <scope>NUCLEOTIDE SEQUENCE [LARGE SCALE GENOMIC DNA]</scope>
    <source>
        <strain evidence="5 6">CGMCC 4.7225</strain>
    </source>
</reference>
<dbReference type="PROSITE" id="PS51387">
    <property type="entry name" value="FAD_PCMH"/>
    <property type="match status" value="1"/>
</dbReference>
<dbReference type="Gene3D" id="3.30.390.50">
    <property type="entry name" value="CO dehydrogenase flavoprotein, C-terminal domain"/>
    <property type="match status" value="1"/>
</dbReference>
<dbReference type="InterPro" id="IPR051312">
    <property type="entry name" value="Diverse_Substr_Oxidored"/>
</dbReference>
<dbReference type="GO" id="GO:0071949">
    <property type="term" value="F:FAD binding"/>
    <property type="evidence" value="ECO:0007669"/>
    <property type="project" value="InterPro"/>
</dbReference>
<sequence>MKPPGFIYHRPETVEDALGVLADVGPDAKVLAGGQSLVPMMNMRLAAPSHLVDVNRLADLAYVRVGTAADGGREVAVGALARHADVERDEAARAELPLLAQALRYVAHPTIRNRGTTVGSLVHADPSGEMTAVLALLGGSVELRTATASRTVPAGEFFVGPLESCARAGELATRAVFPVPAGRTGSSWHEVARRNGDYAVCGVGALVTLDDVGRVAGARVAYISVGPVPEVLSVADVVEQAPVDAADWVAAGRYAADRLEPESDIHATGEYRRHLAGVLTARALREASARAARLEETILEGSR</sequence>
<gene>
    <name evidence="5" type="ORF">G1H11_01360</name>
</gene>
<organism evidence="5 6">
    <name type="scientific">Phytoactinopolyspora alkaliphila</name>
    <dbReference type="NCBI Taxonomy" id="1783498"/>
    <lineage>
        <taxon>Bacteria</taxon>
        <taxon>Bacillati</taxon>
        <taxon>Actinomycetota</taxon>
        <taxon>Actinomycetes</taxon>
        <taxon>Jiangellales</taxon>
        <taxon>Jiangellaceae</taxon>
        <taxon>Phytoactinopolyspora</taxon>
    </lineage>
</organism>
<name>A0A6N9YFX7_9ACTN</name>
<dbReference type="InterPro" id="IPR036318">
    <property type="entry name" value="FAD-bd_PCMH-like_sf"/>
</dbReference>
<dbReference type="Proteomes" id="UP000469185">
    <property type="component" value="Unassembled WGS sequence"/>
</dbReference>
<dbReference type="PANTHER" id="PTHR42659">
    <property type="entry name" value="XANTHINE DEHYDROGENASE SUBUNIT C-RELATED"/>
    <property type="match status" value="1"/>
</dbReference>
<dbReference type="AlphaFoldDB" id="A0A6N9YFX7"/>
<evidence type="ECO:0000256" key="1">
    <source>
        <dbReference type="ARBA" id="ARBA00022630"/>
    </source>
</evidence>
<accession>A0A6N9YFX7</accession>
<protein>
    <submittedName>
        <fullName evidence="5">Xanthine dehydrogenase family protein subunit M</fullName>
    </submittedName>
</protein>
<feature type="domain" description="FAD-binding PCMH-type" evidence="4">
    <location>
        <begin position="1"/>
        <end position="182"/>
    </location>
</feature>
<proteinExistence type="predicted"/>
<keyword evidence="2" id="KW-0274">FAD</keyword>
<evidence type="ECO:0000256" key="3">
    <source>
        <dbReference type="ARBA" id="ARBA00023002"/>
    </source>
</evidence>
<dbReference type="InterPro" id="IPR005107">
    <property type="entry name" value="CO_DH_flav_C"/>
</dbReference>
<dbReference type="Gene3D" id="3.30.43.10">
    <property type="entry name" value="Uridine Diphospho-n-acetylenolpyruvylglucosamine Reductase, domain 2"/>
    <property type="match status" value="1"/>
</dbReference>
<dbReference type="PANTHER" id="PTHR42659:SF2">
    <property type="entry name" value="XANTHINE DEHYDROGENASE SUBUNIT C-RELATED"/>
    <property type="match status" value="1"/>
</dbReference>
<dbReference type="InterPro" id="IPR016167">
    <property type="entry name" value="FAD-bd_PCMH_sub1"/>
</dbReference>
<evidence type="ECO:0000313" key="5">
    <source>
        <dbReference type="EMBL" id="NED93961.1"/>
    </source>
</evidence>
<keyword evidence="1" id="KW-0285">Flavoprotein</keyword>
<dbReference type="Pfam" id="PF03450">
    <property type="entry name" value="CO_deh_flav_C"/>
    <property type="match status" value="1"/>
</dbReference>
<dbReference type="SMART" id="SM01092">
    <property type="entry name" value="CO_deh_flav_C"/>
    <property type="match status" value="1"/>
</dbReference>
<dbReference type="GO" id="GO:0016491">
    <property type="term" value="F:oxidoreductase activity"/>
    <property type="evidence" value="ECO:0007669"/>
    <property type="project" value="UniProtKB-KW"/>
</dbReference>
<dbReference type="EMBL" id="JAAGOB010000001">
    <property type="protein sequence ID" value="NED93961.1"/>
    <property type="molecule type" value="Genomic_DNA"/>
</dbReference>
<dbReference type="InterPro" id="IPR016169">
    <property type="entry name" value="FAD-bd_PCMH_sub2"/>
</dbReference>
<dbReference type="InterPro" id="IPR036683">
    <property type="entry name" value="CO_DH_flav_C_dom_sf"/>
</dbReference>
<keyword evidence="3" id="KW-0560">Oxidoreductase</keyword>
<dbReference type="SUPFAM" id="SSF56176">
    <property type="entry name" value="FAD-binding/transporter-associated domain-like"/>
    <property type="match status" value="1"/>
</dbReference>
<dbReference type="RefSeq" id="WP_163815309.1">
    <property type="nucleotide sequence ID" value="NZ_JAAGOB010000001.1"/>
</dbReference>
<dbReference type="InterPro" id="IPR016166">
    <property type="entry name" value="FAD-bd_PCMH"/>
</dbReference>
<comment type="caution">
    <text evidence="5">The sequence shown here is derived from an EMBL/GenBank/DDBJ whole genome shotgun (WGS) entry which is preliminary data.</text>
</comment>
<keyword evidence="6" id="KW-1185">Reference proteome</keyword>
<evidence type="ECO:0000313" key="6">
    <source>
        <dbReference type="Proteomes" id="UP000469185"/>
    </source>
</evidence>
<dbReference type="Gene3D" id="3.30.465.10">
    <property type="match status" value="1"/>
</dbReference>
<evidence type="ECO:0000256" key="2">
    <source>
        <dbReference type="ARBA" id="ARBA00022827"/>
    </source>
</evidence>
<dbReference type="InterPro" id="IPR002346">
    <property type="entry name" value="Mopterin_DH_FAD-bd"/>
</dbReference>